<evidence type="ECO:0000256" key="1">
    <source>
        <dbReference type="SAM" id="MobiDB-lite"/>
    </source>
</evidence>
<dbReference type="Proteomes" id="UP000011115">
    <property type="component" value="Unassembled WGS sequence"/>
</dbReference>
<protein>
    <submittedName>
        <fullName evidence="2">Uncharacterized protein</fullName>
    </submittedName>
</protein>
<dbReference type="Gramene" id="PGSC0003DMT400086272">
    <property type="protein sequence ID" value="PGSC0003DMT400086272"/>
    <property type="gene ID" value="PGSC0003DMG400035843"/>
</dbReference>
<feature type="region of interest" description="Disordered" evidence="1">
    <location>
        <begin position="103"/>
        <end position="153"/>
    </location>
</feature>
<dbReference type="HOGENOM" id="CLU_1716449_0_0_1"/>
<dbReference type="PaxDb" id="4113-PGSC0003DMT400086272"/>
<proteinExistence type="predicted"/>
<evidence type="ECO:0000313" key="2">
    <source>
        <dbReference type="EnsemblPlants" id="PGSC0003DMT400086272"/>
    </source>
</evidence>
<sequence length="153" mass="17365">MDLMRIELAEHQVLLADYGLALKTLTTRIDEHEKVEGASPDFTPLKAYLTGLGRDVDQLNLDTSPGFGTERVADEVDEDNILEDGEEFAMKAQGQGIDEITQKRQNMEKEQHSDIDAHQMELNESPNKLNLAKNERSLDSNSQDRSPRRRSKR</sequence>
<dbReference type="InParanoid" id="M1DBE0"/>
<dbReference type="AlphaFoldDB" id="M1DBE0"/>
<reference evidence="2" key="2">
    <citation type="submission" date="2015-06" db="UniProtKB">
        <authorList>
            <consortium name="EnsemblPlants"/>
        </authorList>
    </citation>
    <scope>IDENTIFICATION</scope>
    <source>
        <strain evidence="2">DM1-3 516 R44</strain>
    </source>
</reference>
<dbReference type="EnsemblPlants" id="PGSC0003DMT400086272">
    <property type="protein sequence ID" value="PGSC0003DMT400086272"/>
    <property type="gene ID" value="PGSC0003DMG400035843"/>
</dbReference>
<accession>M1DBE0</accession>
<organism evidence="2 3">
    <name type="scientific">Solanum tuberosum</name>
    <name type="common">Potato</name>
    <dbReference type="NCBI Taxonomy" id="4113"/>
    <lineage>
        <taxon>Eukaryota</taxon>
        <taxon>Viridiplantae</taxon>
        <taxon>Streptophyta</taxon>
        <taxon>Embryophyta</taxon>
        <taxon>Tracheophyta</taxon>
        <taxon>Spermatophyta</taxon>
        <taxon>Magnoliopsida</taxon>
        <taxon>eudicotyledons</taxon>
        <taxon>Gunneridae</taxon>
        <taxon>Pentapetalae</taxon>
        <taxon>asterids</taxon>
        <taxon>lamiids</taxon>
        <taxon>Solanales</taxon>
        <taxon>Solanaceae</taxon>
        <taxon>Solanoideae</taxon>
        <taxon>Solaneae</taxon>
        <taxon>Solanum</taxon>
    </lineage>
</organism>
<keyword evidence="3" id="KW-1185">Reference proteome</keyword>
<name>M1DBE0_SOLTU</name>
<feature type="compositionally biased region" description="Basic and acidic residues" evidence="1">
    <location>
        <begin position="103"/>
        <end position="121"/>
    </location>
</feature>
<reference evidence="3" key="1">
    <citation type="journal article" date="2011" name="Nature">
        <title>Genome sequence and analysis of the tuber crop potato.</title>
        <authorList>
            <consortium name="The Potato Genome Sequencing Consortium"/>
        </authorList>
    </citation>
    <scope>NUCLEOTIDE SEQUENCE [LARGE SCALE GENOMIC DNA]</scope>
    <source>
        <strain evidence="3">cv. DM1-3 516 R44</strain>
    </source>
</reference>
<evidence type="ECO:0000313" key="3">
    <source>
        <dbReference type="Proteomes" id="UP000011115"/>
    </source>
</evidence>